<dbReference type="Pfam" id="PF01828">
    <property type="entry name" value="Peptidase_A4"/>
    <property type="match status" value="1"/>
</dbReference>
<organism evidence="3 4">
    <name type="scientific">Mycena venus</name>
    <dbReference type="NCBI Taxonomy" id="2733690"/>
    <lineage>
        <taxon>Eukaryota</taxon>
        <taxon>Fungi</taxon>
        <taxon>Dikarya</taxon>
        <taxon>Basidiomycota</taxon>
        <taxon>Agaricomycotina</taxon>
        <taxon>Agaricomycetes</taxon>
        <taxon>Agaricomycetidae</taxon>
        <taxon>Agaricales</taxon>
        <taxon>Marasmiineae</taxon>
        <taxon>Mycenaceae</taxon>
        <taxon>Mycena</taxon>
    </lineage>
</organism>
<dbReference type="Proteomes" id="UP000620124">
    <property type="component" value="Unassembled WGS sequence"/>
</dbReference>
<dbReference type="GO" id="GO:0006508">
    <property type="term" value="P:proteolysis"/>
    <property type="evidence" value="ECO:0007669"/>
    <property type="project" value="InterPro"/>
</dbReference>
<reference evidence="3" key="1">
    <citation type="submission" date="2020-05" db="EMBL/GenBank/DDBJ databases">
        <title>Mycena genomes resolve the evolution of fungal bioluminescence.</title>
        <authorList>
            <person name="Tsai I.J."/>
        </authorList>
    </citation>
    <scope>NUCLEOTIDE SEQUENCE</scope>
    <source>
        <strain evidence="3">CCC161011</strain>
    </source>
</reference>
<dbReference type="SUPFAM" id="SSF49899">
    <property type="entry name" value="Concanavalin A-like lectins/glucanases"/>
    <property type="match status" value="1"/>
</dbReference>
<feature type="region of interest" description="Disordered" evidence="2">
    <location>
        <begin position="76"/>
        <end position="95"/>
    </location>
</feature>
<dbReference type="AlphaFoldDB" id="A0A8H6TZM7"/>
<evidence type="ECO:0000313" key="3">
    <source>
        <dbReference type="EMBL" id="KAF7328423.1"/>
    </source>
</evidence>
<evidence type="ECO:0000256" key="1">
    <source>
        <dbReference type="PIRSR" id="PIRSR600250-50"/>
    </source>
</evidence>
<dbReference type="PANTHER" id="PTHR37536:SF1">
    <property type="entry name" value="ASPERGILLOPEPSIN, PUTAITVE (AFU_ORTHOLOGUE AFUA_7G01200)"/>
    <property type="match status" value="1"/>
</dbReference>
<comment type="caution">
    <text evidence="3">The sequence shown here is derived from an EMBL/GenBank/DDBJ whole genome shotgun (WGS) entry which is preliminary data.</text>
</comment>
<dbReference type="GO" id="GO:0070007">
    <property type="term" value="F:glutamic-type endopeptidase activity"/>
    <property type="evidence" value="ECO:0007669"/>
    <property type="project" value="InterPro"/>
</dbReference>
<proteinExistence type="predicted"/>
<dbReference type="PANTHER" id="PTHR37536">
    <property type="entry name" value="PUTATIVE (AFU_ORTHOLOGUE AFUA_3G02970)-RELATED"/>
    <property type="match status" value="1"/>
</dbReference>
<evidence type="ECO:0000256" key="2">
    <source>
        <dbReference type="SAM" id="MobiDB-lite"/>
    </source>
</evidence>
<name>A0A8H6TZM7_9AGAR</name>
<dbReference type="InterPro" id="IPR013320">
    <property type="entry name" value="ConA-like_dom_sf"/>
</dbReference>
<sequence>MDDGIEQKSTLSIRSQFSFKRSAVSRRSSLSRILDMFFSTSLLSFTLIASTALAIPTSPLERQIARRGDRHLSNLLSARKNGGSGGGNGGNPETTTAVASLTATSIPPAASGAILTSTEWGGVGMESAANTYKSVTGTLVVPNLQPAAGGASSGFYGGSAWVGLDGMTCDNLMAAGISFTYLQGSVTAQAWTEVYPNAGVNLAMTVNPGDSVRLTLTATSTTAGTAVLENLSNGESSTVSLTASSPLCLENAEWIVEDFEDGTFLIPFADFGSITFNDASATTQSGSTVSPSGGHVINMVQSGIQFTSASSTGSSVTVDYLTSIPF</sequence>
<accession>A0A8H6TZM7</accession>
<dbReference type="CDD" id="cd13426">
    <property type="entry name" value="Peptidase_G1"/>
    <property type="match status" value="1"/>
</dbReference>
<dbReference type="InterPro" id="IPR038656">
    <property type="entry name" value="Peptidase_G1_sf"/>
</dbReference>
<keyword evidence="4" id="KW-1185">Reference proteome</keyword>
<evidence type="ECO:0008006" key="5">
    <source>
        <dbReference type="Google" id="ProtNLM"/>
    </source>
</evidence>
<dbReference type="OrthoDB" id="3006733at2759"/>
<dbReference type="InterPro" id="IPR000250">
    <property type="entry name" value="Peptidase_G1"/>
</dbReference>
<protein>
    <recommendedName>
        <fullName evidence="5">Aspergillopepsin-2</fullName>
    </recommendedName>
</protein>
<feature type="active site" description="Proton acceptor" evidence="1">
    <location>
        <position position="257"/>
    </location>
</feature>
<dbReference type="PRINTS" id="PR00977">
    <property type="entry name" value="SCYTLDPTASE"/>
</dbReference>
<dbReference type="Gene3D" id="2.60.120.700">
    <property type="entry name" value="Peptidase G1"/>
    <property type="match status" value="1"/>
</dbReference>
<dbReference type="EMBL" id="JACAZI010000036">
    <property type="protein sequence ID" value="KAF7328423.1"/>
    <property type="molecule type" value="Genomic_DNA"/>
</dbReference>
<gene>
    <name evidence="3" type="ORF">MVEN_02558200</name>
</gene>
<evidence type="ECO:0000313" key="4">
    <source>
        <dbReference type="Proteomes" id="UP000620124"/>
    </source>
</evidence>